<dbReference type="InterPro" id="IPR005019">
    <property type="entry name" value="Adenine_glyco"/>
</dbReference>
<accession>A0ABV7JD81</accession>
<sequence>MTRQFSNFADIYTLAASRKGGEEALLALLPDVPTTEQLAQVSDDRFLAMMCKAINQAGFNWTVINNKWPQFEEAFHGFDVNRLVFMPPEQWEAYASDKRVVRNWTKIKAVMENAGLVHYLAAEHGSFARFIADWPESDQIGLLAYLKKHGSRLGGNTGYWFLRYVGKDCFVTTRDVIKTVQQAGHDIHHHPTSKRDLTQVQEAFNRWHQETGMPYTHLSKIAGFASGENHPVDQLQRRINVTKSKSD</sequence>
<comment type="caution">
    <text evidence="1">The sequence shown here is derived from an EMBL/GenBank/DDBJ whole genome shotgun (WGS) entry which is preliminary data.</text>
</comment>
<dbReference type="SUPFAM" id="SSF48150">
    <property type="entry name" value="DNA-glycosylase"/>
    <property type="match status" value="1"/>
</dbReference>
<dbReference type="EMBL" id="JBHRTS010000004">
    <property type="protein sequence ID" value="MFC3194183.1"/>
    <property type="molecule type" value="Genomic_DNA"/>
</dbReference>
<keyword evidence="1" id="KW-0378">Hydrolase</keyword>
<protein>
    <submittedName>
        <fullName evidence="1">DNA-3-methyladenine glycosylase I</fullName>
        <ecNumber evidence="1">3.2.2.20</ecNumber>
    </submittedName>
</protein>
<dbReference type="Proteomes" id="UP001595533">
    <property type="component" value="Unassembled WGS sequence"/>
</dbReference>
<dbReference type="InterPro" id="IPR052891">
    <property type="entry name" value="DNA-3mA_glycosylase"/>
</dbReference>
<dbReference type="PANTHER" id="PTHR30037:SF3">
    <property type="entry name" value="BLR0857 PROTEIN"/>
    <property type="match status" value="1"/>
</dbReference>
<proteinExistence type="predicted"/>
<evidence type="ECO:0000313" key="2">
    <source>
        <dbReference type="Proteomes" id="UP001595533"/>
    </source>
</evidence>
<reference evidence="2" key="1">
    <citation type="journal article" date="2019" name="Int. J. Syst. Evol. Microbiol.">
        <title>The Global Catalogue of Microorganisms (GCM) 10K type strain sequencing project: providing services to taxonomists for standard genome sequencing and annotation.</title>
        <authorList>
            <consortium name="The Broad Institute Genomics Platform"/>
            <consortium name="The Broad Institute Genome Sequencing Center for Infectious Disease"/>
            <person name="Wu L."/>
            <person name="Ma J."/>
        </authorList>
    </citation>
    <scope>NUCLEOTIDE SEQUENCE [LARGE SCALE GENOMIC DNA]</scope>
    <source>
        <strain evidence="2">KCTC 42953</strain>
    </source>
</reference>
<dbReference type="GO" id="GO:0008725">
    <property type="term" value="F:DNA-3-methyladenine glycosylase activity"/>
    <property type="evidence" value="ECO:0007669"/>
    <property type="project" value="UniProtKB-EC"/>
</dbReference>
<name>A0ABV7JD81_9GAMM</name>
<dbReference type="Pfam" id="PF03352">
    <property type="entry name" value="Adenine_glyco"/>
    <property type="match status" value="1"/>
</dbReference>
<organism evidence="1 2">
    <name type="scientific">Marinicella sediminis</name>
    <dbReference type="NCBI Taxonomy" id="1792834"/>
    <lineage>
        <taxon>Bacteria</taxon>
        <taxon>Pseudomonadati</taxon>
        <taxon>Pseudomonadota</taxon>
        <taxon>Gammaproteobacteria</taxon>
        <taxon>Lysobacterales</taxon>
        <taxon>Marinicellaceae</taxon>
        <taxon>Marinicella</taxon>
    </lineage>
</organism>
<gene>
    <name evidence="1" type="ORF">ACFODZ_08010</name>
</gene>
<keyword evidence="2" id="KW-1185">Reference proteome</keyword>
<dbReference type="InterPro" id="IPR011257">
    <property type="entry name" value="DNA_glycosylase"/>
</dbReference>
<dbReference type="Gene3D" id="1.10.340.30">
    <property type="entry name" value="Hypothetical protein, domain 2"/>
    <property type="match status" value="1"/>
</dbReference>
<keyword evidence="1" id="KW-0326">Glycosidase</keyword>
<dbReference type="PANTHER" id="PTHR30037">
    <property type="entry name" value="DNA-3-METHYLADENINE GLYCOSYLASE 1"/>
    <property type="match status" value="1"/>
</dbReference>
<dbReference type="EC" id="3.2.2.20" evidence="1"/>
<evidence type="ECO:0000313" key="1">
    <source>
        <dbReference type="EMBL" id="MFC3194183.1"/>
    </source>
</evidence>
<dbReference type="RefSeq" id="WP_077412454.1">
    <property type="nucleotide sequence ID" value="NZ_JBHRTS010000004.1"/>
</dbReference>